<evidence type="ECO:0000256" key="1">
    <source>
        <dbReference type="SAM" id="Coils"/>
    </source>
</evidence>
<evidence type="ECO:0008006" key="4">
    <source>
        <dbReference type="Google" id="ProtNLM"/>
    </source>
</evidence>
<name>A0ABW6RX98_9NOCA</name>
<evidence type="ECO:0000313" key="3">
    <source>
        <dbReference type="Proteomes" id="UP001601992"/>
    </source>
</evidence>
<dbReference type="EMBL" id="JBIAQY010000004">
    <property type="protein sequence ID" value="MFF3568642.1"/>
    <property type="molecule type" value="Genomic_DNA"/>
</dbReference>
<proteinExistence type="predicted"/>
<reference evidence="2 3" key="1">
    <citation type="submission" date="2024-10" db="EMBL/GenBank/DDBJ databases">
        <title>The Natural Products Discovery Center: Release of the First 8490 Sequenced Strains for Exploring Actinobacteria Biosynthetic Diversity.</title>
        <authorList>
            <person name="Kalkreuter E."/>
            <person name="Kautsar S.A."/>
            <person name="Yang D."/>
            <person name="Bader C.D."/>
            <person name="Teijaro C.N."/>
            <person name="Fluegel L."/>
            <person name="Davis C.M."/>
            <person name="Simpson J.R."/>
            <person name="Lauterbach L."/>
            <person name="Steele A.D."/>
            <person name="Gui C."/>
            <person name="Meng S."/>
            <person name="Li G."/>
            <person name="Viehrig K."/>
            <person name="Ye F."/>
            <person name="Su P."/>
            <person name="Kiefer A.F."/>
            <person name="Nichols A."/>
            <person name="Cepeda A.J."/>
            <person name="Yan W."/>
            <person name="Fan B."/>
            <person name="Jiang Y."/>
            <person name="Adhikari A."/>
            <person name="Zheng C.-J."/>
            <person name="Schuster L."/>
            <person name="Cowan T.M."/>
            <person name="Smanski M.J."/>
            <person name="Chevrette M.G."/>
            <person name="De Carvalho L.P.S."/>
            <person name="Shen B."/>
        </authorList>
    </citation>
    <scope>NUCLEOTIDE SEQUENCE [LARGE SCALE GENOMIC DNA]</scope>
    <source>
        <strain evidence="2 3">NPDC002593</strain>
    </source>
</reference>
<feature type="coiled-coil region" evidence="1">
    <location>
        <begin position="53"/>
        <end position="87"/>
    </location>
</feature>
<keyword evidence="1" id="KW-0175">Coiled coil</keyword>
<evidence type="ECO:0000313" key="2">
    <source>
        <dbReference type="EMBL" id="MFF3568642.1"/>
    </source>
</evidence>
<gene>
    <name evidence="2" type="ORF">ACFYXQ_12805</name>
</gene>
<dbReference type="RefSeq" id="WP_387403600.1">
    <property type="nucleotide sequence ID" value="NZ_JBIAQY010000004.1"/>
</dbReference>
<keyword evidence="3" id="KW-1185">Reference proteome</keyword>
<sequence>MAEYDMLTEPGARGALLRREGLYHSHVIEWRRARDPGALNALAARTTGPKPAKTGAEKENERLAAKLARAEAELAKTRKALQIMGKAHELLARDSTLLLLSPRFLHVCFAKF</sequence>
<accession>A0ABW6RX98</accession>
<comment type="caution">
    <text evidence="2">The sequence shown here is derived from an EMBL/GenBank/DDBJ whole genome shotgun (WGS) entry which is preliminary data.</text>
</comment>
<protein>
    <recommendedName>
        <fullName evidence="4">Transposase</fullName>
    </recommendedName>
</protein>
<dbReference type="Proteomes" id="UP001601992">
    <property type="component" value="Unassembled WGS sequence"/>
</dbReference>
<organism evidence="2 3">
    <name type="scientific">Nocardia jiangxiensis</name>
    <dbReference type="NCBI Taxonomy" id="282685"/>
    <lineage>
        <taxon>Bacteria</taxon>
        <taxon>Bacillati</taxon>
        <taxon>Actinomycetota</taxon>
        <taxon>Actinomycetes</taxon>
        <taxon>Mycobacteriales</taxon>
        <taxon>Nocardiaceae</taxon>
        <taxon>Nocardia</taxon>
    </lineage>
</organism>